<evidence type="ECO:0000313" key="1">
    <source>
        <dbReference type="EMBL" id="QKJ66120.1"/>
    </source>
</evidence>
<dbReference type="Proteomes" id="UP000504844">
    <property type="component" value="Chromosome"/>
</dbReference>
<dbReference type="RefSeq" id="WP_173532624.1">
    <property type="nucleotide sequence ID" value="NZ_CP054143.1"/>
</dbReference>
<dbReference type="CDD" id="cd16441">
    <property type="entry name" value="beta_Kdo_transferase_KpsS"/>
    <property type="match status" value="1"/>
</dbReference>
<reference evidence="1 2" key="1">
    <citation type="submission" date="2020-05" db="EMBL/GenBank/DDBJ databases">
        <title>Complete genome sequence of Deefgea sp. D17.</title>
        <authorList>
            <person name="Bae J.-W."/>
            <person name="Han J.E."/>
        </authorList>
    </citation>
    <scope>NUCLEOTIDE SEQUENCE [LARGE SCALE GENOMIC DNA]</scope>
    <source>
        <strain evidence="1 2">D17</strain>
    </source>
</reference>
<dbReference type="EMBL" id="CP054143">
    <property type="protein sequence ID" value="QKJ66120.1"/>
    <property type="molecule type" value="Genomic_DNA"/>
</dbReference>
<dbReference type="Pfam" id="PF05159">
    <property type="entry name" value="Capsule_synth"/>
    <property type="match status" value="1"/>
</dbReference>
<proteinExistence type="predicted"/>
<keyword evidence="2" id="KW-1185">Reference proteome</keyword>
<name>A0A6M8SRK5_9NEIS</name>
<dbReference type="InterPro" id="IPR007833">
    <property type="entry name" value="Capsule_polysaccharide_synth"/>
</dbReference>
<evidence type="ECO:0000313" key="2">
    <source>
        <dbReference type="Proteomes" id="UP000504844"/>
    </source>
</evidence>
<gene>
    <name evidence="1" type="ORF">HQN60_04995</name>
</gene>
<accession>A0A6M8SRK5</accession>
<organism evidence="1 2">
    <name type="scientific">Deefgea piscis</name>
    <dbReference type="NCBI Taxonomy" id="2739061"/>
    <lineage>
        <taxon>Bacteria</taxon>
        <taxon>Pseudomonadati</taxon>
        <taxon>Pseudomonadota</taxon>
        <taxon>Betaproteobacteria</taxon>
        <taxon>Neisseriales</taxon>
        <taxon>Chitinibacteraceae</taxon>
        <taxon>Deefgea</taxon>
    </lineage>
</organism>
<sequence length="436" mass="49418">MNKKVFLLLQGICSPFFRELAQQLRAAGHKVYKLNFNAGDDLYWRMPAWHYRGDVNGLSDYLAQKYQQFSISDIVVFGDCRPVHIPAIALAKQLGIEVHAFEEGYFRPHWITLERGGVNANSMLPRDADWYWQVGQDLLAQHSFEYQMFKTKFKVRSAHDVAYHLAGCWNPILYPGYQTHAPVIAPIEYAGFLRRNVLAKINKKTESAKIAQLLHSTTPFYLMPLQLNSDAQIRQHSQFEHMQQFILHVMQSFARHAPSDSLLVIKNHPLDYGLENYAEFIAQAAAQFDIAQRMVYLEGGVINYLIERASGMVTVNSTAGSLAIELGCPTITLSNPIYNVAGLTFQGALDDFWCNGIAPSAELFARFRATVMQASQVNGGFYCNESIQLAMANSSAQLSAERSALAQLIEKYPLHTVKENLLTQRRRERPNSYLNR</sequence>
<dbReference type="AlphaFoldDB" id="A0A6M8SRK5"/>
<dbReference type="KEGG" id="dee:HQN60_04995"/>
<protein>
    <submittedName>
        <fullName evidence="1">Capsular biosynthesis protein</fullName>
    </submittedName>
</protein>
<dbReference type="GO" id="GO:0015774">
    <property type="term" value="P:polysaccharide transport"/>
    <property type="evidence" value="ECO:0007669"/>
    <property type="project" value="InterPro"/>
</dbReference>
<dbReference type="GO" id="GO:0000271">
    <property type="term" value="P:polysaccharide biosynthetic process"/>
    <property type="evidence" value="ECO:0007669"/>
    <property type="project" value="InterPro"/>
</dbReference>